<dbReference type="InterPro" id="IPR013520">
    <property type="entry name" value="Ribonucl_H"/>
</dbReference>
<dbReference type="SUPFAM" id="SSF89550">
    <property type="entry name" value="PHP domain-like"/>
    <property type="match status" value="1"/>
</dbReference>
<comment type="caution">
    <text evidence="15">The sequence shown here is derived from an EMBL/GenBank/DDBJ whole genome shotgun (WGS) entry which is preliminary data.</text>
</comment>
<dbReference type="GO" id="GO:0003887">
    <property type="term" value="F:DNA-directed DNA polymerase activity"/>
    <property type="evidence" value="ECO:0007669"/>
    <property type="project" value="UniProtKB-UniRule"/>
</dbReference>
<dbReference type="Pfam" id="PF14480">
    <property type="entry name" value="DNA_pol3_a_NI"/>
    <property type="match status" value="1"/>
</dbReference>
<dbReference type="Gene3D" id="3.30.1900.20">
    <property type="match status" value="2"/>
</dbReference>
<dbReference type="SMART" id="SM00481">
    <property type="entry name" value="POLIIIAc"/>
    <property type="match status" value="1"/>
</dbReference>
<evidence type="ECO:0000256" key="7">
    <source>
        <dbReference type="ARBA" id="ARBA00022722"/>
    </source>
</evidence>
<dbReference type="RefSeq" id="WP_109304556.1">
    <property type="nucleotide sequence ID" value="NZ_BJUF01000001.1"/>
</dbReference>
<dbReference type="Pfam" id="PF17657">
    <property type="entry name" value="DNA_pol3_finger"/>
    <property type="match status" value="1"/>
</dbReference>
<dbReference type="Proteomes" id="UP000245938">
    <property type="component" value="Unassembled WGS sequence"/>
</dbReference>
<dbReference type="Pfam" id="PF07733">
    <property type="entry name" value="DNA_pol3_alpha"/>
    <property type="match status" value="2"/>
</dbReference>
<dbReference type="NCBIfam" id="TIGR00573">
    <property type="entry name" value="dnaq"/>
    <property type="match status" value="1"/>
</dbReference>
<dbReference type="GO" id="GO:0003677">
    <property type="term" value="F:DNA binding"/>
    <property type="evidence" value="ECO:0007669"/>
    <property type="project" value="UniProtKB-UniRule"/>
</dbReference>
<proteinExistence type="inferred from homology"/>
<dbReference type="SUPFAM" id="SSF50249">
    <property type="entry name" value="Nucleic acid-binding proteins"/>
    <property type="match status" value="1"/>
</dbReference>
<dbReference type="FunFam" id="3.30.420.10:FF:000045">
    <property type="entry name" value="3'-5' exonuclease DinG"/>
    <property type="match status" value="1"/>
</dbReference>
<evidence type="ECO:0000313" key="15">
    <source>
        <dbReference type="EMBL" id="PWI26933.1"/>
    </source>
</evidence>
<keyword evidence="3 12" id="KW-0963">Cytoplasm</keyword>
<dbReference type="Gene3D" id="1.10.150.700">
    <property type="entry name" value="PolC, middle finger domain"/>
    <property type="match status" value="1"/>
</dbReference>
<dbReference type="Pfam" id="PF01336">
    <property type="entry name" value="tRNA_anti-codon"/>
    <property type="match status" value="1"/>
</dbReference>
<dbReference type="HAMAP" id="MF_00356">
    <property type="entry name" value="DNApol_PolC"/>
    <property type="match status" value="1"/>
</dbReference>
<keyword evidence="7 12" id="KW-0540">Nuclease</keyword>
<dbReference type="NCBIfam" id="TIGR01405">
    <property type="entry name" value="polC_Gram_pos"/>
    <property type="match status" value="1"/>
</dbReference>
<comment type="similarity">
    <text evidence="12">Belongs to the DNA polymerase type-C family. PolC subfamily.</text>
</comment>
<evidence type="ECO:0000256" key="10">
    <source>
        <dbReference type="ARBA" id="ARBA00022932"/>
    </source>
</evidence>
<keyword evidence="10 12" id="KW-0239">DNA-directed DNA polymerase</keyword>
<evidence type="ECO:0000256" key="8">
    <source>
        <dbReference type="ARBA" id="ARBA00022801"/>
    </source>
</evidence>
<dbReference type="InterPro" id="IPR028112">
    <property type="entry name" value="DNA_PolC-type_N_I"/>
</dbReference>
<dbReference type="Gene3D" id="3.30.420.10">
    <property type="entry name" value="Ribonuclease H-like superfamily/Ribonuclease H"/>
    <property type="match status" value="1"/>
</dbReference>
<keyword evidence="16" id="KW-1185">Reference proteome</keyword>
<evidence type="ECO:0000259" key="13">
    <source>
        <dbReference type="SMART" id="SM00479"/>
    </source>
</evidence>
<dbReference type="InterPro" id="IPR011708">
    <property type="entry name" value="DNA_pol3_alpha_NTPase_dom"/>
</dbReference>
<keyword evidence="9 12" id="KW-0269">Exonuclease</keyword>
<evidence type="ECO:0000256" key="11">
    <source>
        <dbReference type="ARBA" id="ARBA00049244"/>
    </source>
</evidence>
<dbReference type="GO" id="GO:0006261">
    <property type="term" value="P:DNA-templated DNA replication"/>
    <property type="evidence" value="ECO:0007669"/>
    <property type="project" value="UniProtKB-UniRule"/>
</dbReference>
<dbReference type="Gene3D" id="1.10.150.870">
    <property type="match status" value="1"/>
</dbReference>
<dbReference type="InterPro" id="IPR006308">
    <property type="entry name" value="Pol_III_a_PolC-type_gram_pos"/>
</dbReference>
<protein>
    <recommendedName>
        <fullName evidence="12">DNA polymerase III PolC-type</fullName>
        <shortName evidence="12">PolIII</shortName>
        <ecNumber evidence="12">2.7.7.7</ecNumber>
    </recommendedName>
</protein>
<dbReference type="PANTHER" id="PTHR32294:SF5">
    <property type="entry name" value="DNA POLYMERASE III POLC-TYPE"/>
    <property type="match status" value="1"/>
</dbReference>
<evidence type="ECO:0000259" key="14">
    <source>
        <dbReference type="SMART" id="SM00481"/>
    </source>
</evidence>
<dbReference type="InterPro" id="IPR003141">
    <property type="entry name" value="Pol/His_phosphatase_N"/>
</dbReference>
<evidence type="ECO:0000256" key="1">
    <source>
        <dbReference type="ARBA" id="ARBA00003452"/>
    </source>
</evidence>
<evidence type="ECO:0000313" key="16">
    <source>
        <dbReference type="Proteomes" id="UP000245938"/>
    </source>
</evidence>
<evidence type="ECO:0000256" key="12">
    <source>
        <dbReference type="HAMAP-Rule" id="MF_00356"/>
    </source>
</evidence>
<dbReference type="InterPro" id="IPR044923">
    <property type="entry name" value="PolC_middle_finger_sf"/>
</dbReference>
<dbReference type="Gene3D" id="3.20.20.140">
    <property type="entry name" value="Metal-dependent hydrolases"/>
    <property type="match status" value="2"/>
</dbReference>
<organism evidence="15 16">
    <name type="scientific">Kurthia sibirica</name>
    <dbReference type="NCBI Taxonomy" id="202750"/>
    <lineage>
        <taxon>Bacteria</taxon>
        <taxon>Bacillati</taxon>
        <taxon>Bacillota</taxon>
        <taxon>Bacilli</taxon>
        <taxon>Bacillales</taxon>
        <taxon>Caryophanaceae</taxon>
        <taxon>Kurthia</taxon>
    </lineage>
</organism>
<dbReference type="Gene3D" id="2.40.50.140">
    <property type="entry name" value="Nucleic acid-binding proteins"/>
    <property type="match status" value="1"/>
</dbReference>
<dbReference type="GO" id="GO:0005737">
    <property type="term" value="C:cytoplasm"/>
    <property type="evidence" value="ECO:0007669"/>
    <property type="project" value="UniProtKB-SubCell"/>
</dbReference>
<dbReference type="InterPro" id="IPR040982">
    <property type="entry name" value="DNA_pol3_finger"/>
</dbReference>
<comment type="function">
    <text evidence="1 12">Required for replicative DNA synthesis. This DNA polymerase also exhibits 3' to 5' exonuclease activity.</text>
</comment>
<dbReference type="InterPro" id="IPR024754">
    <property type="entry name" value="DNA_PolC-like_N_II"/>
</dbReference>
<dbReference type="Gene3D" id="6.10.140.1510">
    <property type="match status" value="1"/>
</dbReference>
<dbReference type="EC" id="2.7.7.7" evidence="12"/>
<dbReference type="CDD" id="cd06127">
    <property type="entry name" value="DEDDh"/>
    <property type="match status" value="1"/>
</dbReference>
<feature type="domain" description="Polymerase/histidinol phosphatase N-terminal" evidence="14">
    <location>
        <begin position="343"/>
        <end position="410"/>
    </location>
</feature>
<feature type="domain" description="Exonuclease" evidence="13">
    <location>
        <begin position="428"/>
        <end position="594"/>
    </location>
</feature>
<gene>
    <name evidence="12 15" type="primary">polC</name>
    <name evidence="15" type="ORF">DEX24_01130</name>
</gene>
<keyword evidence="6 12" id="KW-0235">DNA replication</keyword>
<comment type="subcellular location">
    <subcellularLocation>
        <location evidence="2 12">Cytoplasm</location>
    </subcellularLocation>
</comment>
<keyword evidence="4 12" id="KW-0808">Transferase</keyword>
<dbReference type="OrthoDB" id="9804290at2"/>
<evidence type="ECO:0000256" key="4">
    <source>
        <dbReference type="ARBA" id="ARBA00022679"/>
    </source>
</evidence>
<dbReference type="Pfam" id="PF00929">
    <property type="entry name" value="RNase_T"/>
    <property type="match status" value="1"/>
</dbReference>
<name>A0A2U3AQW8_9BACL</name>
<dbReference type="InterPro" id="IPR036397">
    <property type="entry name" value="RNaseH_sf"/>
</dbReference>
<dbReference type="InterPro" id="IPR012337">
    <property type="entry name" value="RNaseH-like_sf"/>
</dbReference>
<evidence type="ECO:0000256" key="6">
    <source>
        <dbReference type="ARBA" id="ARBA00022705"/>
    </source>
</evidence>
<keyword evidence="8 12" id="KW-0378">Hydrolase</keyword>
<evidence type="ECO:0000256" key="5">
    <source>
        <dbReference type="ARBA" id="ARBA00022695"/>
    </source>
</evidence>
<dbReference type="InterPro" id="IPR004365">
    <property type="entry name" value="NA-bd_OB_tRNA"/>
</dbReference>
<dbReference type="InterPro" id="IPR029460">
    <property type="entry name" value="DNAPol_HHH"/>
</dbReference>
<evidence type="ECO:0000256" key="9">
    <source>
        <dbReference type="ARBA" id="ARBA00022839"/>
    </source>
</evidence>
<sequence>MSTEHEGKQRFQMLLQQIDLTDDTIMQFFENGELNRLTVNKASRVWRFSLKIQGILPFDVYVKFKSHLDRAFSQIAQIQLQFDTVDKTADEKLIHDYWQKIIEEQDELSPPLRAILSKQLPQFNGQKLVINCVQDFEQMTLKNKYTDKLAATYSDFGFDKLHFDFQLKDQTEEMAEEQQRFIAQRRIEEEEISKKAVLDMQKREKERQDNPSGVDMTDRPFQLGIPIKNDENFMEIHQIQDEERRVIIEGFVFDAEVKELRSGRSLMTLKVSDYSDSILVKMFSRDKEDAALMQMAKKGMWVKVRGSVQNDTFVRDLIIMAQDIIEIRPNIRQDTAPEGEKRVELHMHTPMSAMDAVTPTAELVAAAAKWGHPAVAITDHSVAQSFPDAYNAGKKHGIKVIYGIEINLVDDGVPIAYEEEHTKLEDATFVVFDVETTGLSAAYDTIIELAAVRIINGEVVDTFESFANPHHALSATTIELTGITDDLVSTAPEVTEMITKFHDFIGDAIVVAHNATFDMGFLYEAYKKANIDHFNHPVIDTLELARFLHPEMKSHRLNTLCKKFNIELTQHHRAIYDTEATGYLLLHLLKEATTKGIDYHDDFNKNIGGADAYKRARPTHCTVLAQNNDGLKNMFKLISESNLETYYRMPRVKRSTLQKYREGLIVGSGCSKGEFFTTIMQKSFDEALEVAKFYDYLEVHPKEVYEPLIEAELIKDEWNLQDIIRKVIKIGKKLDKPVIATGNVHYLHKEDAIFRHILIRSQGGANPLNRNKLPEVHFRTTDEMLKSFDFLDDDLAKEIVVTNSQNLANSIEEVVPVKSDLYTPKIDGADDNVRNMTYDMAHEIYGPELPEIVTARIEKELNSIIGHGFSVIYLISHKLVKKSLIDGYLVGSRGSVGSSLVATMMEITEVNPLPPHYICPQCKTAEFFDDGTVGSGFDLPNKECPQCEIPYAKEGHDIPFETFLGFKGDKVPDIDLNFSGEYQPQAHNYTKILFGEDYAFRAGTIGTVAEKTAYGYVKGYGTDNNINFRGAEVDRLVQGCTGVKRTTGQHPGGIIVVPNYMDIYDFTPIQFPADDVTAEWKTTHFDFHSIHDNILKLDILGHDDPTVIRMLLDLTGIDPKTIPTDDPEVMGIFSGPETLGVTYEQIKAKTGTYGIPEFGTKFVRGMLEETKPSTFSELVQISGLSHGTDVWLGNASELIENGTCVLKEVIGCRDDIMVYLIYQDLEPSLAFKIMEHVRKGKGLTEDMEEEMKKNNVPQWYINSCKKIKYMFPKAHAAAYVLMAVRIAYFKVHFPIVYYCAYFTVRASDFDLIAMVNGSEMIKSKIEEVEAKGLEASVKERSLQTVLELALEMTERGMKMQKIDLYRSSATEFQIDGESLIPPFNAIPGLGNNVAEAIVRARKDGEFLSKEDLQIRGRVSKTLIEYMDKLGCLEGMPDANQLSLF</sequence>
<keyword evidence="5 12" id="KW-0548">Nucleotidyltransferase</keyword>
<dbReference type="InterPro" id="IPR004805">
    <property type="entry name" value="DnaE2/DnaE/PolC"/>
</dbReference>
<dbReference type="GO" id="GO:0008408">
    <property type="term" value="F:3'-5' exonuclease activity"/>
    <property type="evidence" value="ECO:0007669"/>
    <property type="project" value="UniProtKB-UniRule"/>
</dbReference>
<evidence type="ECO:0000256" key="2">
    <source>
        <dbReference type="ARBA" id="ARBA00004496"/>
    </source>
</evidence>
<dbReference type="NCBIfam" id="NF001688">
    <property type="entry name" value="PRK00448.1"/>
    <property type="match status" value="1"/>
</dbReference>
<dbReference type="Pfam" id="PF11490">
    <property type="entry name" value="DNA_pol3_a_NII"/>
    <property type="match status" value="1"/>
</dbReference>
<dbReference type="CDD" id="cd04484">
    <property type="entry name" value="polC_OBF"/>
    <property type="match status" value="1"/>
</dbReference>
<dbReference type="SMART" id="SM00479">
    <property type="entry name" value="EXOIII"/>
    <property type="match status" value="1"/>
</dbReference>
<reference evidence="15 16" key="1">
    <citation type="submission" date="2018-05" db="EMBL/GenBank/DDBJ databases">
        <title>Kurthia sibirica genome sequence.</title>
        <authorList>
            <person name="Maclea K.S."/>
            <person name="Goen A.E."/>
        </authorList>
    </citation>
    <scope>NUCLEOTIDE SEQUENCE [LARGE SCALE GENOMIC DNA]</scope>
    <source>
        <strain evidence="15 16">ATCC 49154</strain>
    </source>
</reference>
<evidence type="ECO:0000256" key="3">
    <source>
        <dbReference type="ARBA" id="ARBA00022490"/>
    </source>
</evidence>
<dbReference type="InterPro" id="IPR012340">
    <property type="entry name" value="NA-bd_OB-fold"/>
</dbReference>
<dbReference type="EMBL" id="QFVR01000001">
    <property type="protein sequence ID" value="PWI26933.1"/>
    <property type="molecule type" value="Genomic_DNA"/>
</dbReference>
<comment type="catalytic activity">
    <reaction evidence="11 12">
        <text>DNA(n) + a 2'-deoxyribonucleoside 5'-triphosphate = DNA(n+1) + diphosphate</text>
        <dbReference type="Rhea" id="RHEA:22508"/>
        <dbReference type="Rhea" id="RHEA-COMP:17339"/>
        <dbReference type="Rhea" id="RHEA-COMP:17340"/>
        <dbReference type="ChEBI" id="CHEBI:33019"/>
        <dbReference type="ChEBI" id="CHEBI:61560"/>
        <dbReference type="ChEBI" id="CHEBI:173112"/>
        <dbReference type="EC" id="2.7.7.7"/>
    </reaction>
</comment>
<dbReference type="InterPro" id="IPR016195">
    <property type="entry name" value="Pol/histidinol_Pase-like"/>
</dbReference>
<dbReference type="SUPFAM" id="SSF53098">
    <property type="entry name" value="Ribonuclease H-like"/>
    <property type="match status" value="1"/>
</dbReference>
<dbReference type="PANTHER" id="PTHR32294">
    <property type="entry name" value="DNA POLYMERASE III SUBUNIT ALPHA"/>
    <property type="match status" value="1"/>
</dbReference>
<dbReference type="InterPro" id="IPR006054">
    <property type="entry name" value="DnaQ"/>
</dbReference>
<dbReference type="CDD" id="cd07435">
    <property type="entry name" value="PHP_PolIIIA_POLC"/>
    <property type="match status" value="1"/>
</dbReference>
<dbReference type="Pfam" id="PF14579">
    <property type="entry name" value="HHH_6"/>
    <property type="match status" value="1"/>
</dbReference>
<accession>A0A2U3AQW8</accession>